<proteinExistence type="predicted"/>
<organism evidence="1 2">
    <name type="scientific">Gracilibacillus caseinilyticus</name>
    <dbReference type="NCBI Taxonomy" id="2932256"/>
    <lineage>
        <taxon>Bacteria</taxon>
        <taxon>Bacillati</taxon>
        <taxon>Bacillota</taxon>
        <taxon>Bacilli</taxon>
        <taxon>Bacillales</taxon>
        <taxon>Bacillaceae</taxon>
        <taxon>Gracilibacillus</taxon>
    </lineage>
</organism>
<dbReference type="RefSeq" id="WP_244719394.1">
    <property type="nucleotide sequence ID" value="NZ_CP095072.1"/>
</dbReference>
<dbReference type="EMBL" id="CP095072">
    <property type="protein sequence ID" value="UOQ48616.1"/>
    <property type="molecule type" value="Genomic_DNA"/>
</dbReference>
<gene>
    <name evidence="1" type="ORF">MUN88_00160</name>
</gene>
<protein>
    <submittedName>
        <fullName evidence="1">Sulfotransferase family protein</fullName>
    </submittedName>
</protein>
<dbReference type="InterPro" id="IPR005331">
    <property type="entry name" value="Sulfotransferase"/>
</dbReference>
<evidence type="ECO:0000313" key="1">
    <source>
        <dbReference type="EMBL" id="UOQ48616.1"/>
    </source>
</evidence>
<evidence type="ECO:0000313" key="2">
    <source>
        <dbReference type="Proteomes" id="UP000831782"/>
    </source>
</evidence>
<dbReference type="Pfam" id="PF03567">
    <property type="entry name" value="Sulfotransfer_2"/>
    <property type="match status" value="1"/>
</dbReference>
<keyword evidence="2" id="KW-1185">Reference proteome</keyword>
<sequence>MLEKQKYIDKLLSWPPPLYDEEFPLIFFWRPKGGCTSLIKWYFYQIGLLQTALDYDPWVHLYREEQFYRQKDYKENVRKELLKGEKKVYKLVRNPYRRAVSSFLSMIGNEQIRESVFPGVNTGISFKQFLHQVKRLGVSGDKIDLHIAEQYEEGEEYFIDRYLKLEDFNEQIPLIEKQFNLAVSPLSEITRSPHHMKQKMKETKEIHFSDVPITIKDLDNIPKYDQFYDEETEHLVADLYAKDFKRFGYAK</sequence>
<name>A0ABY4EX53_9BACI</name>
<accession>A0ABY4EX53</accession>
<reference evidence="1 2" key="1">
    <citation type="submission" date="2022-04" db="EMBL/GenBank/DDBJ databases">
        <title>Gracilibacillus sp. isolated from saltern.</title>
        <authorList>
            <person name="Won M."/>
            <person name="Lee C.-M."/>
            <person name="Woen H.-Y."/>
            <person name="Kwon S.-W."/>
        </authorList>
    </citation>
    <scope>NUCLEOTIDE SEQUENCE [LARGE SCALE GENOMIC DNA]</scope>
    <source>
        <strain evidence="1 2">SSWR10-1</strain>
    </source>
</reference>
<dbReference type="Proteomes" id="UP000831782">
    <property type="component" value="Chromosome"/>
</dbReference>